<dbReference type="EMBL" id="CCRF01000043">
    <property type="protein sequence ID" value="CEE01159.1"/>
    <property type="molecule type" value="Genomic_DNA"/>
</dbReference>
<dbReference type="AlphaFoldDB" id="A0A090KR53"/>
<keyword evidence="1" id="KW-1133">Transmembrane helix</keyword>
<keyword evidence="3" id="KW-1185">Reference proteome</keyword>
<gene>
    <name evidence="2" type="ORF">BT1A1_1327</name>
</gene>
<sequence length="406" mass="46964">MKKYWKIIVVLIITVITVGTYYIRSSFASRTVPEFEVKKISGDEKELQDLVIHGDYNVNDILYSFKILNGKTMNINYDSIISEIVELPSQFEKIMKEHKNFLRQKVLNPGNFYEDKAWLAYAEYEIENTFSGMTNKNEFLIEVLDKKTNETVAFEVAIPDGENYYTININDVQLLNGKVKVLTNNFSEDSSEEAHLYVFDLKEKKLIRDDVILKNSEGVENGNWTSFSINNDSLSLKPSEYALFLLQRVQEEMNENTKEVEEKILASECYVYNFEKEVLEKINHEELGMVEAASLHNSTVFLQNQIDNRLEVVPYDIETGTWREKILFNVPQTSENTDNDDLHAEPFITVLNGKIYIINAIDDGYSLFIGDLSTGQSLYEGKIVAKHKKINQYNDKTYFKLIEPKS</sequence>
<dbReference type="Proteomes" id="UP000040576">
    <property type="component" value="Unassembled WGS sequence"/>
</dbReference>
<evidence type="ECO:0000313" key="2">
    <source>
        <dbReference type="EMBL" id="CEE01159.1"/>
    </source>
</evidence>
<organism evidence="2 3">
    <name type="scientific">Caldibacillus thermoamylovorans</name>
    <dbReference type="NCBI Taxonomy" id="35841"/>
    <lineage>
        <taxon>Bacteria</taxon>
        <taxon>Bacillati</taxon>
        <taxon>Bacillota</taxon>
        <taxon>Bacilli</taxon>
        <taxon>Bacillales</taxon>
        <taxon>Bacillaceae</taxon>
        <taxon>Caldibacillus</taxon>
    </lineage>
</organism>
<protein>
    <submittedName>
        <fullName evidence="2">Uncharacterized protein</fullName>
    </submittedName>
</protein>
<reference evidence="2 3" key="1">
    <citation type="submission" date="2014-07" db="EMBL/GenBank/DDBJ databases">
        <authorList>
            <person name="Wibberg Daniel"/>
        </authorList>
    </citation>
    <scope>NUCLEOTIDE SEQUENCE [LARGE SCALE GENOMIC DNA]</scope>
</reference>
<evidence type="ECO:0000313" key="3">
    <source>
        <dbReference type="Proteomes" id="UP000040576"/>
    </source>
</evidence>
<name>A0A090KR53_9BACI</name>
<dbReference type="GeneID" id="92960475"/>
<keyword evidence="1" id="KW-0812">Transmembrane</keyword>
<evidence type="ECO:0000256" key="1">
    <source>
        <dbReference type="SAM" id="Phobius"/>
    </source>
</evidence>
<feature type="transmembrane region" description="Helical" evidence="1">
    <location>
        <begin position="7"/>
        <end position="23"/>
    </location>
</feature>
<accession>A0A090KR53</accession>
<proteinExistence type="predicted"/>
<dbReference type="RefSeq" id="WP_034769301.1">
    <property type="nucleotide sequence ID" value="NZ_CCRF01000043.1"/>
</dbReference>
<keyword evidence="1" id="KW-0472">Membrane</keyword>